<dbReference type="HOGENOM" id="CLU_054530_1_0_11"/>
<gene>
    <name evidence="2" type="ordered locus">BN6_46690</name>
</gene>
<evidence type="ECO:0008006" key="4">
    <source>
        <dbReference type="Google" id="ProtNLM"/>
    </source>
</evidence>
<proteinExistence type="predicted"/>
<dbReference type="AlphaFoldDB" id="K0K5V9"/>
<dbReference type="OrthoDB" id="4310309at2"/>
<dbReference type="PATRIC" id="fig|1179773.3.peg.4679"/>
<sequence>MRRRLMIGLLSAGVVAALSTSPAAAAGAPVITELGTLPGHTDSNVSGLTDTGTVIGQSFDGLWWKPTTARAVKWSRTGAVTALPTRPGDPNPHSRAVDINEAGTATGYTYGGPDYHGLRWNADGTFTELHPLPGDSSSRPVAISADGTVIGESFGPYRSYRAVRWAPDATITLLPIPPGQTDSTPRMINDRNTIIGGSYNWVQQSYTLRWNPDGTYTDISGLISGPLAMNNAGTITGIFAGRGYNETVRVHADGSRDELGWSAAPGAINAGGTAVGGYAGDEEYRHAMRWAPDGTVTELPKLPSDTDSWADAVNDANIAVGTSSVYLDEHMTETHAVYWKADGKVTALPFLPGGKSSNASRINTSGTIAGGAKTASGHLRAVIWRL</sequence>
<dbReference type="RefSeq" id="WP_015102060.1">
    <property type="nucleotide sequence ID" value="NC_019673.1"/>
</dbReference>
<accession>K0K5V9</accession>
<reference evidence="2 3" key="1">
    <citation type="journal article" date="2012" name="BMC Genomics">
        <title>Complete genome sequence of Saccharothrix espanaensis DSM 44229T and comparison to the other completely sequenced Pseudonocardiaceae.</title>
        <authorList>
            <person name="Strobel T."/>
            <person name="Al-Dilaimi A."/>
            <person name="Blom J."/>
            <person name="Gessner A."/>
            <person name="Kalinowski J."/>
            <person name="Luzhetska M."/>
            <person name="Puhler A."/>
            <person name="Szczepanowski R."/>
            <person name="Bechthold A."/>
            <person name="Ruckert C."/>
        </authorList>
    </citation>
    <scope>NUCLEOTIDE SEQUENCE [LARGE SCALE GENOMIC DNA]</scope>
    <source>
        <strain evidence="3">ATCC 51144 / DSM 44229 / JCM 9112 / NBRC 15066 / NRRL 15764</strain>
    </source>
</reference>
<keyword evidence="1" id="KW-0732">Signal</keyword>
<dbReference type="Proteomes" id="UP000006281">
    <property type="component" value="Chromosome"/>
</dbReference>
<protein>
    <recommendedName>
        <fullName evidence="4">Extracellular repeat protein, HAF family</fullName>
    </recommendedName>
</protein>
<organism evidence="2 3">
    <name type="scientific">Saccharothrix espanaensis (strain ATCC 51144 / DSM 44229 / JCM 9112 / NBRC 15066 / NRRL 15764)</name>
    <dbReference type="NCBI Taxonomy" id="1179773"/>
    <lineage>
        <taxon>Bacteria</taxon>
        <taxon>Bacillati</taxon>
        <taxon>Actinomycetota</taxon>
        <taxon>Actinomycetes</taxon>
        <taxon>Pseudonocardiales</taxon>
        <taxon>Pseudonocardiaceae</taxon>
        <taxon>Saccharothrix</taxon>
    </lineage>
</organism>
<dbReference type="eggNOG" id="COG5563">
    <property type="taxonomic scope" value="Bacteria"/>
</dbReference>
<feature type="chain" id="PRO_5003837224" description="Extracellular repeat protein, HAF family" evidence="1">
    <location>
        <begin position="26"/>
        <end position="386"/>
    </location>
</feature>
<evidence type="ECO:0000256" key="1">
    <source>
        <dbReference type="SAM" id="SignalP"/>
    </source>
</evidence>
<name>K0K5V9_SACES</name>
<keyword evidence="3" id="KW-1185">Reference proteome</keyword>
<dbReference type="EMBL" id="HE804045">
    <property type="protein sequence ID" value="CCH31948.1"/>
    <property type="molecule type" value="Genomic_DNA"/>
</dbReference>
<evidence type="ECO:0000313" key="3">
    <source>
        <dbReference type="Proteomes" id="UP000006281"/>
    </source>
</evidence>
<feature type="signal peptide" evidence="1">
    <location>
        <begin position="1"/>
        <end position="25"/>
    </location>
</feature>
<evidence type="ECO:0000313" key="2">
    <source>
        <dbReference type="EMBL" id="CCH31948.1"/>
    </source>
</evidence>
<dbReference type="STRING" id="1179773.BN6_46690"/>
<dbReference type="KEGG" id="sesp:BN6_46690"/>